<sequence>MEGMDNPGEIFEAKISVRSKLQCLQKIKFHVKELSADNPPILFKIANHDLHFGREEFCLVIGFRCGEVSQLVTDKIFFLDRVFRKKNKKQQKQVNVKELWTVNVVKNHAEKKEPKKMTTYNLNGFVWAQKDPILNLVLVLTFEELKADWWVRNQYYFNRVDALFIQSIKPKAIDFQRCESEVVDYFLAEEEFFLRLENVPVDVVKKHDGLLVQQGKAPPCSTVVQADTKVIDSLTTAAESVVEHVGVAQAEVFNCDMNLVECPVVDKDVRVVQGEVVNFEMNLVDCLVVEKDVGVVQGEVVNYEMNLVDCPVVEKDVSDLKNTQPSLLDHLINACANVNPPLPLYDTLRDNNFGETSQVNNDLDDYMDIKNDPSKYCLDNMTIGIEEDTRSGELTLSLYEEPKKDAAKSLQVK</sequence>
<comment type="caution">
    <text evidence="1">The sequence shown here is derived from an EMBL/GenBank/DDBJ whole genome shotgun (WGS) entry which is preliminary data.</text>
</comment>
<proteinExistence type="predicted"/>
<protein>
    <submittedName>
        <fullName evidence="1">Uncharacterized protein</fullName>
    </submittedName>
</protein>
<dbReference type="AlphaFoldDB" id="A0A6L2L3X9"/>
<gene>
    <name evidence="1" type="ORF">Tci_028264</name>
</gene>
<accession>A0A6L2L3X9</accession>
<organism evidence="1">
    <name type="scientific">Tanacetum cinerariifolium</name>
    <name type="common">Dalmatian daisy</name>
    <name type="synonym">Chrysanthemum cinerariifolium</name>
    <dbReference type="NCBI Taxonomy" id="118510"/>
    <lineage>
        <taxon>Eukaryota</taxon>
        <taxon>Viridiplantae</taxon>
        <taxon>Streptophyta</taxon>
        <taxon>Embryophyta</taxon>
        <taxon>Tracheophyta</taxon>
        <taxon>Spermatophyta</taxon>
        <taxon>Magnoliopsida</taxon>
        <taxon>eudicotyledons</taxon>
        <taxon>Gunneridae</taxon>
        <taxon>Pentapetalae</taxon>
        <taxon>asterids</taxon>
        <taxon>campanulids</taxon>
        <taxon>Asterales</taxon>
        <taxon>Asteraceae</taxon>
        <taxon>Asteroideae</taxon>
        <taxon>Anthemideae</taxon>
        <taxon>Anthemidinae</taxon>
        <taxon>Tanacetum</taxon>
    </lineage>
</organism>
<name>A0A6L2L3X9_TANCI</name>
<reference evidence="1" key="1">
    <citation type="journal article" date="2019" name="Sci. Rep.">
        <title>Draft genome of Tanacetum cinerariifolium, the natural source of mosquito coil.</title>
        <authorList>
            <person name="Yamashiro T."/>
            <person name="Shiraishi A."/>
            <person name="Satake H."/>
            <person name="Nakayama K."/>
        </authorList>
    </citation>
    <scope>NUCLEOTIDE SEQUENCE</scope>
</reference>
<evidence type="ECO:0000313" key="1">
    <source>
        <dbReference type="EMBL" id="GEU56286.1"/>
    </source>
</evidence>
<dbReference type="EMBL" id="BKCJ010003638">
    <property type="protein sequence ID" value="GEU56286.1"/>
    <property type="molecule type" value="Genomic_DNA"/>
</dbReference>